<organism evidence="1">
    <name type="scientific">Chrysotila carterae</name>
    <name type="common">Marine alga</name>
    <name type="synonym">Syracosphaera carterae</name>
    <dbReference type="NCBI Taxonomy" id="13221"/>
    <lineage>
        <taxon>Eukaryota</taxon>
        <taxon>Haptista</taxon>
        <taxon>Haptophyta</taxon>
        <taxon>Prymnesiophyceae</taxon>
        <taxon>Isochrysidales</taxon>
        <taxon>Isochrysidaceae</taxon>
        <taxon>Chrysotila</taxon>
    </lineage>
</organism>
<gene>
    <name evidence="1" type="ORF">PCAR00345_LOCUS36610</name>
</gene>
<sequence length="106" mass="12255">MRFCRKDQPCEDCRYARSDGLSLHPAAPTELAKQVAALTGWERGKNWPESAPDESTEKGIVKEEVCQKATRERRKHLKPKYLLGKRLIWLQHHVETQAVSWLHSCC</sequence>
<dbReference type="AlphaFoldDB" id="A0A7S4FAD5"/>
<dbReference type="EMBL" id="HBIZ01058212">
    <property type="protein sequence ID" value="CAE0783906.1"/>
    <property type="molecule type" value="Transcribed_RNA"/>
</dbReference>
<protein>
    <submittedName>
        <fullName evidence="1">Uncharacterized protein</fullName>
    </submittedName>
</protein>
<reference evidence="1" key="1">
    <citation type="submission" date="2021-01" db="EMBL/GenBank/DDBJ databases">
        <authorList>
            <person name="Corre E."/>
            <person name="Pelletier E."/>
            <person name="Niang G."/>
            <person name="Scheremetjew M."/>
            <person name="Finn R."/>
            <person name="Kale V."/>
            <person name="Holt S."/>
            <person name="Cochrane G."/>
            <person name="Meng A."/>
            <person name="Brown T."/>
            <person name="Cohen L."/>
        </authorList>
    </citation>
    <scope>NUCLEOTIDE SEQUENCE</scope>
    <source>
        <strain evidence="1">CCMP645</strain>
    </source>
</reference>
<accession>A0A7S4FAD5</accession>
<evidence type="ECO:0000313" key="1">
    <source>
        <dbReference type="EMBL" id="CAE0783906.1"/>
    </source>
</evidence>
<proteinExistence type="predicted"/>
<name>A0A7S4FAD5_CHRCT</name>